<dbReference type="Proteomes" id="UP000244677">
    <property type="component" value="Chromosome"/>
</dbReference>
<protein>
    <recommendedName>
        <fullName evidence="3">BD-FAE-like domain-containing protein</fullName>
    </recommendedName>
</protein>
<organism evidence="4 5">
    <name type="scientific">Flavobacterium kingsejongi</name>
    <dbReference type="NCBI Taxonomy" id="1678728"/>
    <lineage>
        <taxon>Bacteria</taxon>
        <taxon>Pseudomonadati</taxon>
        <taxon>Bacteroidota</taxon>
        <taxon>Flavobacteriia</taxon>
        <taxon>Flavobacteriales</taxon>
        <taxon>Flavobacteriaceae</taxon>
        <taxon>Flavobacterium</taxon>
    </lineage>
</organism>
<dbReference type="Gene3D" id="3.40.50.1820">
    <property type="entry name" value="alpha/beta hydrolase"/>
    <property type="match status" value="1"/>
</dbReference>
<keyword evidence="2" id="KW-0732">Signal</keyword>
<keyword evidence="1" id="KW-0378">Hydrolase</keyword>
<feature type="signal peptide" evidence="2">
    <location>
        <begin position="1"/>
        <end position="20"/>
    </location>
</feature>
<evidence type="ECO:0000313" key="5">
    <source>
        <dbReference type="Proteomes" id="UP000244677"/>
    </source>
</evidence>
<dbReference type="OrthoDB" id="9777975at2"/>
<dbReference type="RefSeq" id="WP_108737664.1">
    <property type="nucleotide sequence ID" value="NZ_CP020919.1"/>
</dbReference>
<dbReference type="GO" id="GO:0016787">
    <property type="term" value="F:hydrolase activity"/>
    <property type="evidence" value="ECO:0007669"/>
    <property type="project" value="UniProtKB-KW"/>
</dbReference>
<dbReference type="InterPro" id="IPR049492">
    <property type="entry name" value="BD-FAE-like_dom"/>
</dbReference>
<dbReference type="InterPro" id="IPR050300">
    <property type="entry name" value="GDXG_lipolytic_enzyme"/>
</dbReference>
<dbReference type="Pfam" id="PF20434">
    <property type="entry name" value="BD-FAE"/>
    <property type="match status" value="1"/>
</dbReference>
<evidence type="ECO:0000313" key="4">
    <source>
        <dbReference type="EMBL" id="AWG26127.1"/>
    </source>
</evidence>
<evidence type="ECO:0000256" key="1">
    <source>
        <dbReference type="ARBA" id="ARBA00022801"/>
    </source>
</evidence>
<dbReference type="PANTHER" id="PTHR48081">
    <property type="entry name" value="AB HYDROLASE SUPERFAMILY PROTEIN C4A8.06C"/>
    <property type="match status" value="1"/>
</dbReference>
<proteinExistence type="predicted"/>
<dbReference type="EMBL" id="CP020919">
    <property type="protein sequence ID" value="AWG26127.1"/>
    <property type="molecule type" value="Genomic_DNA"/>
</dbReference>
<name>A0A2S1LQU0_9FLAO</name>
<keyword evidence="5" id="KW-1185">Reference proteome</keyword>
<dbReference type="PANTHER" id="PTHR48081:SF33">
    <property type="entry name" value="KYNURENINE FORMAMIDASE"/>
    <property type="match status" value="1"/>
</dbReference>
<sequence length="284" mass="32054">MKKIKLSFALIFSLCIGSFAITKSNMNPETPVYPDVAYGPDKEQQMDLYLPEKNAQKNAKVFLLLHGGGWNHGDKEKMNFIANYLRKQFPDHAVANINYRLATDDSPGFPKQTDDIALAIAYLQNNSQTYGISSQYAFVSSSAGAHLALLYSYKYDKDAIIKAVSSFVGPVDFTDPSYTEHIKNEYPLKSLIGKKSYKQFPELYQDVSPITHITAKAPPTLAIYGQKDPLVPYTQAKRLKDRLDHFGVANETYVYPNEAHGDWSAESNAEKLLRMTAFFQRHFN</sequence>
<evidence type="ECO:0000259" key="3">
    <source>
        <dbReference type="Pfam" id="PF20434"/>
    </source>
</evidence>
<evidence type="ECO:0000256" key="2">
    <source>
        <dbReference type="SAM" id="SignalP"/>
    </source>
</evidence>
<dbReference type="SUPFAM" id="SSF53474">
    <property type="entry name" value="alpha/beta-Hydrolases"/>
    <property type="match status" value="1"/>
</dbReference>
<dbReference type="KEGG" id="fki:FK004_13260"/>
<dbReference type="InterPro" id="IPR029058">
    <property type="entry name" value="AB_hydrolase_fold"/>
</dbReference>
<dbReference type="AlphaFoldDB" id="A0A2S1LQU0"/>
<accession>A0A2S1LQU0</accession>
<feature type="chain" id="PRO_5015459909" description="BD-FAE-like domain-containing protein" evidence="2">
    <location>
        <begin position="21"/>
        <end position="284"/>
    </location>
</feature>
<gene>
    <name evidence="4" type="ORF">FK004_13260</name>
</gene>
<reference evidence="4 5" key="1">
    <citation type="submission" date="2017-04" db="EMBL/GenBank/DDBJ databases">
        <title>Complete genome sequence of Flavobacterium kingsejong AJ004.</title>
        <authorList>
            <person name="Lee P.C."/>
        </authorList>
    </citation>
    <scope>NUCLEOTIDE SEQUENCE [LARGE SCALE GENOMIC DNA]</scope>
    <source>
        <strain evidence="4 5">AJ004</strain>
    </source>
</reference>
<feature type="domain" description="BD-FAE-like" evidence="3">
    <location>
        <begin position="46"/>
        <end position="243"/>
    </location>
</feature>